<dbReference type="Proteomes" id="UP000024547">
    <property type="component" value="Unassembled WGS sequence"/>
</dbReference>
<gene>
    <name evidence="9" type="ORF">DCG65_12665</name>
    <name evidence="10" type="ORF">HY36_13310</name>
</gene>
<dbReference type="AlphaFoldDB" id="A0A059EA36"/>
<comment type="subcellular location">
    <subcellularLocation>
        <location evidence="1">Cell membrane</location>
        <topology evidence="1">Multi-pass membrane protein</topology>
    </subcellularLocation>
</comment>
<evidence type="ECO:0000256" key="1">
    <source>
        <dbReference type="ARBA" id="ARBA00004651"/>
    </source>
</evidence>
<evidence type="ECO:0000313" key="10">
    <source>
        <dbReference type="EMBL" id="KCZ64566.1"/>
    </source>
</evidence>
<feature type="transmembrane region" description="Helical" evidence="7">
    <location>
        <begin position="265"/>
        <end position="287"/>
    </location>
</feature>
<feature type="domain" description="Acyltransferase 3" evidence="8">
    <location>
        <begin position="8"/>
        <end position="310"/>
    </location>
</feature>
<keyword evidence="11" id="KW-1185">Reference proteome</keyword>
<evidence type="ECO:0000256" key="4">
    <source>
        <dbReference type="ARBA" id="ARBA00022692"/>
    </source>
</evidence>
<organism evidence="10 11">
    <name type="scientific">Hyphomonas atlantica</name>
    <dbReference type="NCBI Taxonomy" id="1280948"/>
    <lineage>
        <taxon>Bacteria</taxon>
        <taxon>Pseudomonadati</taxon>
        <taxon>Pseudomonadota</taxon>
        <taxon>Alphaproteobacteria</taxon>
        <taxon>Hyphomonadales</taxon>
        <taxon>Hyphomonadaceae</taxon>
        <taxon>Hyphomonas</taxon>
    </lineage>
</organism>
<feature type="transmembrane region" description="Helical" evidence="7">
    <location>
        <begin position="202"/>
        <end position="220"/>
    </location>
</feature>
<dbReference type="eggNOG" id="COG4763">
    <property type="taxonomic scope" value="Bacteria"/>
</dbReference>
<keyword evidence="3" id="KW-1003">Cell membrane</keyword>
<accession>A0A059EA36</accession>
<evidence type="ECO:0000313" key="11">
    <source>
        <dbReference type="Proteomes" id="UP000024547"/>
    </source>
</evidence>
<reference evidence="9 12" key="2">
    <citation type="journal article" date="2018" name="Nat. Biotechnol.">
        <title>A standardized bacterial taxonomy based on genome phylogeny substantially revises the tree of life.</title>
        <authorList>
            <person name="Parks D.H."/>
            <person name="Chuvochina M."/>
            <person name="Waite D.W."/>
            <person name="Rinke C."/>
            <person name="Skarshewski A."/>
            <person name="Chaumeil P.A."/>
            <person name="Hugenholtz P."/>
        </authorList>
    </citation>
    <scope>NUCLEOTIDE SEQUENCE [LARGE SCALE GENOMIC DNA]</scope>
    <source>
        <strain evidence="9">UBA8557</strain>
    </source>
</reference>
<dbReference type="RefSeq" id="WP_035549017.1">
    <property type="nucleotide sequence ID" value="NZ_AWFH01000003.1"/>
</dbReference>
<keyword evidence="4 7" id="KW-0812">Transmembrane</keyword>
<dbReference type="Pfam" id="PF01757">
    <property type="entry name" value="Acyl_transf_3"/>
    <property type="match status" value="1"/>
</dbReference>
<protein>
    <recommendedName>
        <fullName evidence="8">Acyltransferase 3 domain-containing protein</fullName>
    </recommendedName>
</protein>
<evidence type="ECO:0000259" key="8">
    <source>
        <dbReference type="Pfam" id="PF01757"/>
    </source>
</evidence>
<feature type="transmembrane region" description="Helical" evidence="7">
    <location>
        <begin position="226"/>
        <end position="249"/>
    </location>
</feature>
<keyword evidence="6 7" id="KW-0472">Membrane</keyword>
<comment type="similarity">
    <text evidence="2">Belongs to the acyltransferase 3 family.</text>
</comment>
<feature type="transmembrane region" description="Helical" evidence="7">
    <location>
        <begin position="121"/>
        <end position="140"/>
    </location>
</feature>
<dbReference type="Proteomes" id="UP000259173">
    <property type="component" value="Unassembled WGS sequence"/>
</dbReference>
<feature type="transmembrane region" description="Helical" evidence="7">
    <location>
        <begin position="81"/>
        <end position="101"/>
    </location>
</feature>
<dbReference type="GO" id="GO:0009246">
    <property type="term" value="P:enterobacterial common antigen biosynthetic process"/>
    <property type="evidence" value="ECO:0007669"/>
    <property type="project" value="TreeGrafter"/>
</dbReference>
<dbReference type="GO" id="GO:0016413">
    <property type="term" value="F:O-acetyltransferase activity"/>
    <property type="evidence" value="ECO:0007669"/>
    <property type="project" value="TreeGrafter"/>
</dbReference>
<feature type="transmembrane region" description="Helical" evidence="7">
    <location>
        <begin position="147"/>
        <end position="167"/>
    </location>
</feature>
<evidence type="ECO:0000313" key="12">
    <source>
        <dbReference type="Proteomes" id="UP000259173"/>
    </source>
</evidence>
<dbReference type="PANTHER" id="PTHR40074:SF4">
    <property type="entry name" value="INNER MEMBRANE PROTEIN YCFT"/>
    <property type="match status" value="1"/>
</dbReference>
<comment type="caution">
    <text evidence="10">The sequence shown here is derived from an EMBL/GenBank/DDBJ whole genome shotgun (WGS) entry which is preliminary data.</text>
</comment>
<feature type="transmembrane region" description="Helical" evidence="7">
    <location>
        <begin position="173"/>
        <end position="190"/>
    </location>
</feature>
<feature type="transmembrane region" description="Helical" evidence="7">
    <location>
        <begin position="38"/>
        <end position="60"/>
    </location>
</feature>
<dbReference type="InterPro" id="IPR002656">
    <property type="entry name" value="Acyl_transf_3_dom"/>
</dbReference>
<sequence length="351" mass="37619">MSNTPSKWVDYSTGLCIALFVVTQSVLAIAPLSGGASWAHLVGAWSVPIALPVLFAIAGMHLPRTLFGSKSTFFDRKVLRFVYFYLVWMVLQTVALHIIGAGPQGSGLLESLALGLVQPVAGLWILPLLAMFGLVTWLVRLLKPSRILLIAALLQIAHAAGLVQTGALLIDGFAQYFVFFFAGYQGAGLMRQFATRLHKRTSDVSSAIAIWAAINTTLVIQGTATLPVISLILGLAGTVSLIALGVLLAQSERLQVLHHMGRNHLVIYTGYFVPLALAQGFLSASSFAPEPGLTSLAIAIAGITGPLALYGLLRSTPLKVFYRRPKRFRLKGADAPRGQLIGQSYDTAEEV</sequence>
<evidence type="ECO:0000256" key="6">
    <source>
        <dbReference type="ARBA" id="ARBA00023136"/>
    </source>
</evidence>
<evidence type="ECO:0000313" key="9">
    <source>
        <dbReference type="EMBL" id="HAE95407.1"/>
    </source>
</evidence>
<keyword evidence="5 7" id="KW-1133">Transmembrane helix</keyword>
<feature type="transmembrane region" description="Helical" evidence="7">
    <location>
        <begin position="293"/>
        <end position="313"/>
    </location>
</feature>
<dbReference type="STRING" id="1280948.HY36_13310"/>
<dbReference type="PATRIC" id="fig|1280948.3.peg.901"/>
<evidence type="ECO:0000256" key="2">
    <source>
        <dbReference type="ARBA" id="ARBA00007400"/>
    </source>
</evidence>
<evidence type="ECO:0000256" key="3">
    <source>
        <dbReference type="ARBA" id="ARBA00022475"/>
    </source>
</evidence>
<dbReference type="GO" id="GO:0005886">
    <property type="term" value="C:plasma membrane"/>
    <property type="evidence" value="ECO:0007669"/>
    <property type="project" value="UniProtKB-SubCell"/>
</dbReference>
<evidence type="ECO:0000256" key="7">
    <source>
        <dbReference type="SAM" id="Phobius"/>
    </source>
</evidence>
<reference evidence="10 11" key="1">
    <citation type="journal article" date="2014" name="Antonie Van Leeuwenhoek">
        <title>Hyphomonas beringensis sp. nov. and Hyphomonas chukchiensis sp. nov., isolated from surface seawater of the Bering Sea and Chukchi Sea.</title>
        <authorList>
            <person name="Li C."/>
            <person name="Lai Q."/>
            <person name="Li G."/>
            <person name="Dong C."/>
            <person name="Wang J."/>
            <person name="Liao Y."/>
            <person name="Shao Z."/>
        </authorList>
    </citation>
    <scope>NUCLEOTIDE SEQUENCE [LARGE SCALE GENOMIC DNA]</scope>
    <source>
        <strain evidence="10 11">22II1-22F38</strain>
    </source>
</reference>
<evidence type="ECO:0000256" key="5">
    <source>
        <dbReference type="ARBA" id="ARBA00022989"/>
    </source>
</evidence>
<dbReference type="EMBL" id="AWFH01000003">
    <property type="protein sequence ID" value="KCZ64566.1"/>
    <property type="molecule type" value="Genomic_DNA"/>
</dbReference>
<dbReference type="PANTHER" id="PTHR40074">
    <property type="entry name" value="O-ACETYLTRANSFERASE WECH"/>
    <property type="match status" value="1"/>
</dbReference>
<name>A0A059EA36_9PROT</name>
<dbReference type="OrthoDB" id="9814956at2"/>
<proteinExistence type="inferred from homology"/>
<dbReference type="EMBL" id="DMBR01000382">
    <property type="protein sequence ID" value="HAE95407.1"/>
    <property type="molecule type" value="Genomic_DNA"/>
</dbReference>